<dbReference type="InterPro" id="IPR036291">
    <property type="entry name" value="NAD(P)-bd_dom_sf"/>
</dbReference>
<accession>A0A1I0IEG3</accession>
<evidence type="ECO:0000259" key="2">
    <source>
        <dbReference type="Pfam" id="PF01658"/>
    </source>
</evidence>
<protein>
    <submittedName>
        <fullName evidence="3">Myo-inositol-1-phosphate synthase</fullName>
    </submittedName>
</protein>
<dbReference type="Proteomes" id="UP000198507">
    <property type="component" value="Unassembled WGS sequence"/>
</dbReference>
<sequence>MAVVGLGGAVATTAVAGLEMLRAGGGDATGLPLAGLEVDGRPVEEATGMAGYADLVVGGWDLDGTDLRKAAELHGVLDHHQLEQAGPHLSSVTPWPAAGDADFCRNVTGGNAVLAETRRAQVDAVRADLARFRAEHDLDGLVLVNLASTERWPDPEAPALQTIEAFEAGLDADDRSITPAMVYAYAAIAEGVGYVNFTPSLAADVPALVAFAESRGVPVAGKDGKTGQTMMKTVLAPAFRSRALTVEGWYSTNILGNRDGLALEDPDSLSSKLQTKGSVLDSILGYPVEDHVVRIDYYRPRGDQKEAWDAIDLVGFLGQRMQVKVDFQCRDSILAAPLAIELARLTDLAQQRGQGGVQTQFGWFFKAPMSPDGSTPEHALHRQERVLLDWVAGAPAGR</sequence>
<feature type="domain" description="Myo-inositol-1-phosphate synthase GAPDH-like" evidence="2">
    <location>
        <begin position="227"/>
        <end position="332"/>
    </location>
</feature>
<dbReference type="InterPro" id="IPR013021">
    <property type="entry name" value="Myo-inos-1-P_Synthase_GAPDH"/>
</dbReference>
<proteinExistence type="inferred from homology"/>
<evidence type="ECO:0000256" key="1">
    <source>
        <dbReference type="ARBA" id="ARBA00010813"/>
    </source>
</evidence>
<keyword evidence="4" id="KW-1185">Reference proteome</keyword>
<reference evidence="4" key="1">
    <citation type="submission" date="2016-10" db="EMBL/GenBank/DDBJ databases">
        <authorList>
            <person name="Varghese N."/>
            <person name="Submissions S."/>
        </authorList>
    </citation>
    <scope>NUCLEOTIDE SEQUENCE [LARGE SCALE GENOMIC DNA]</scope>
    <source>
        <strain evidence="4">DSM 44209</strain>
    </source>
</reference>
<dbReference type="InterPro" id="IPR002587">
    <property type="entry name" value="Myo-inos-1-P_Synthase"/>
</dbReference>
<dbReference type="SUPFAM" id="SSF51735">
    <property type="entry name" value="NAD(P)-binding Rossmann-fold domains"/>
    <property type="match status" value="1"/>
</dbReference>
<dbReference type="RefSeq" id="WP_091448322.1">
    <property type="nucleotide sequence ID" value="NZ_FOIE01000011.1"/>
</dbReference>
<evidence type="ECO:0000313" key="3">
    <source>
        <dbReference type="EMBL" id="SET95192.1"/>
    </source>
</evidence>
<dbReference type="PIRSF" id="PIRSF015578">
    <property type="entry name" value="Myoinos-ppht_syn"/>
    <property type="match status" value="1"/>
</dbReference>
<dbReference type="OrthoDB" id="729130at2"/>
<dbReference type="AlphaFoldDB" id="A0A1I0IEG3"/>
<dbReference type="GO" id="GO:0004512">
    <property type="term" value="F:inositol-3-phosphate synthase activity"/>
    <property type="evidence" value="ECO:0007669"/>
    <property type="project" value="InterPro"/>
</dbReference>
<organism evidence="3 4">
    <name type="scientific">Geodermatophilus poikilotrophus</name>
    <dbReference type="NCBI Taxonomy" id="1333667"/>
    <lineage>
        <taxon>Bacteria</taxon>
        <taxon>Bacillati</taxon>
        <taxon>Actinomycetota</taxon>
        <taxon>Actinomycetes</taxon>
        <taxon>Geodermatophilales</taxon>
        <taxon>Geodermatophilaceae</taxon>
        <taxon>Geodermatophilus</taxon>
    </lineage>
</organism>
<dbReference type="GO" id="GO:0006021">
    <property type="term" value="P:inositol biosynthetic process"/>
    <property type="evidence" value="ECO:0007669"/>
    <property type="project" value="InterPro"/>
</dbReference>
<dbReference type="EMBL" id="FOIE01000011">
    <property type="protein sequence ID" value="SET95192.1"/>
    <property type="molecule type" value="Genomic_DNA"/>
</dbReference>
<dbReference type="GO" id="GO:0008654">
    <property type="term" value="P:phospholipid biosynthetic process"/>
    <property type="evidence" value="ECO:0007669"/>
    <property type="project" value="InterPro"/>
</dbReference>
<comment type="similarity">
    <text evidence="1">Belongs to the myo-inositol 1-phosphate synthase family.</text>
</comment>
<dbReference type="Gene3D" id="3.30.360.10">
    <property type="entry name" value="Dihydrodipicolinate Reductase, domain 2"/>
    <property type="match status" value="1"/>
</dbReference>
<dbReference type="SUPFAM" id="SSF55347">
    <property type="entry name" value="Glyceraldehyde-3-phosphate dehydrogenase-like, C-terminal domain"/>
    <property type="match status" value="1"/>
</dbReference>
<dbReference type="Gene3D" id="3.40.50.720">
    <property type="entry name" value="NAD(P)-binding Rossmann-like Domain"/>
    <property type="match status" value="1"/>
</dbReference>
<name>A0A1I0IEG3_9ACTN</name>
<dbReference type="Pfam" id="PF07994">
    <property type="entry name" value="NAD_binding_5"/>
    <property type="match status" value="1"/>
</dbReference>
<dbReference type="PANTHER" id="PTHR11510">
    <property type="entry name" value="MYO-INOSITOL-1 PHOSPHATE SYNTHASE"/>
    <property type="match status" value="1"/>
</dbReference>
<dbReference type="Pfam" id="PF01658">
    <property type="entry name" value="Inos-1-P_synth"/>
    <property type="match status" value="1"/>
</dbReference>
<evidence type="ECO:0000313" key="4">
    <source>
        <dbReference type="Proteomes" id="UP000198507"/>
    </source>
</evidence>
<gene>
    <name evidence="3" type="ORF">SAMN04488546_4400</name>
</gene>